<dbReference type="GO" id="GO:0004860">
    <property type="term" value="F:protein kinase inhibitor activity"/>
    <property type="evidence" value="ECO:0007669"/>
    <property type="project" value="TreeGrafter"/>
</dbReference>
<dbReference type="PANTHER" id="PTHR13507:SF0">
    <property type="entry name" value="PRKR-INTERACTING PROTEIN 1"/>
    <property type="match status" value="1"/>
</dbReference>
<dbReference type="InParanoid" id="A0A317XF23"/>
<accession>A0A317XF23</accession>
<evidence type="ECO:0008006" key="4">
    <source>
        <dbReference type="Google" id="ProtNLM"/>
    </source>
</evidence>
<feature type="compositionally biased region" description="Acidic residues" evidence="1">
    <location>
        <begin position="179"/>
        <end position="188"/>
    </location>
</feature>
<gene>
    <name evidence="2" type="ORF">BCV70DRAFT_139834</name>
</gene>
<feature type="compositionally biased region" description="Basic residues" evidence="1">
    <location>
        <begin position="121"/>
        <end position="130"/>
    </location>
</feature>
<dbReference type="GO" id="GO:0019901">
    <property type="term" value="F:protein kinase binding"/>
    <property type="evidence" value="ECO:0007669"/>
    <property type="project" value="TreeGrafter"/>
</dbReference>
<dbReference type="AlphaFoldDB" id="A0A317XF23"/>
<keyword evidence="3" id="KW-1185">Reference proteome</keyword>
<protein>
    <recommendedName>
        <fullName evidence="4">DUF1168-domain-containing protein</fullName>
    </recommendedName>
</protein>
<evidence type="ECO:0000313" key="2">
    <source>
        <dbReference type="EMBL" id="PWY97066.1"/>
    </source>
</evidence>
<dbReference type="GO" id="GO:0005730">
    <property type="term" value="C:nucleolus"/>
    <property type="evidence" value="ECO:0007669"/>
    <property type="project" value="TreeGrafter"/>
</dbReference>
<evidence type="ECO:0000256" key="1">
    <source>
        <dbReference type="SAM" id="MobiDB-lite"/>
    </source>
</evidence>
<evidence type="ECO:0000313" key="3">
    <source>
        <dbReference type="Proteomes" id="UP000246740"/>
    </source>
</evidence>
<name>A0A317XF23_9BASI</name>
<proteinExistence type="predicted"/>
<dbReference type="STRING" id="1882483.A0A317XF23"/>
<dbReference type="InterPro" id="IPR009548">
    <property type="entry name" value="Prkrip1"/>
</dbReference>
<feature type="compositionally biased region" description="Basic and acidic residues" evidence="1">
    <location>
        <begin position="97"/>
        <end position="120"/>
    </location>
</feature>
<dbReference type="Pfam" id="PF06658">
    <property type="entry name" value="DUF1168"/>
    <property type="match status" value="1"/>
</dbReference>
<feature type="non-terminal residue" evidence="2">
    <location>
        <position position="1"/>
    </location>
</feature>
<dbReference type="PANTHER" id="PTHR13507">
    <property type="entry name" value="PRKR-INTERACTING PROTEIN 1"/>
    <property type="match status" value="1"/>
</dbReference>
<feature type="region of interest" description="Disordered" evidence="1">
    <location>
        <begin position="1"/>
        <end position="188"/>
    </location>
</feature>
<feature type="compositionally biased region" description="Polar residues" evidence="1">
    <location>
        <begin position="146"/>
        <end position="169"/>
    </location>
</feature>
<reference evidence="2 3" key="1">
    <citation type="journal article" date="2018" name="Mol. Biol. Evol.">
        <title>Broad Genomic Sampling Reveals a Smut Pathogenic Ancestry of the Fungal Clade Ustilaginomycotina.</title>
        <authorList>
            <person name="Kijpornyongpan T."/>
            <person name="Mondo S.J."/>
            <person name="Barry K."/>
            <person name="Sandor L."/>
            <person name="Lee J."/>
            <person name="Lipzen A."/>
            <person name="Pangilinan J."/>
            <person name="LaButti K."/>
            <person name="Hainaut M."/>
            <person name="Henrissat B."/>
            <person name="Grigoriev I.V."/>
            <person name="Spatafora J.W."/>
            <person name="Aime M.C."/>
        </authorList>
    </citation>
    <scope>NUCLEOTIDE SEQUENCE [LARGE SCALE GENOMIC DNA]</scope>
    <source>
        <strain evidence="2 3">MCA 3645</strain>
    </source>
</reference>
<dbReference type="OrthoDB" id="10067079at2759"/>
<sequence length="188" mass="20899">STAELTSPPPPTKKAKLSPHQVQAQAISKLLANPDKEIKISSASSAGKSIRPPRDMMKNVSGSSAGAGSGEFHVYKQQRRREYERIQIMEEQAQQAAEKDEFDRKRAAQQQHDEAKTDKNRAKREKKKLAALKARAVVKGKDPARVSSSLRPQDTLTAASQTLHNNDVQRVQFKRKADEDEQDSSAQE</sequence>
<dbReference type="EMBL" id="KZ819223">
    <property type="protein sequence ID" value="PWY97066.1"/>
    <property type="molecule type" value="Genomic_DNA"/>
</dbReference>
<feature type="non-terminal residue" evidence="2">
    <location>
        <position position="188"/>
    </location>
</feature>
<dbReference type="GO" id="GO:0003725">
    <property type="term" value="F:double-stranded RNA binding"/>
    <property type="evidence" value="ECO:0007669"/>
    <property type="project" value="InterPro"/>
</dbReference>
<dbReference type="Proteomes" id="UP000246740">
    <property type="component" value="Unassembled WGS sequence"/>
</dbReference>
<feature type="compositionally biased region" description="Low complexity" evidence="1">
    <location>
        <begin position="40"/>
        <end position="50"/>
    </location>
</feature>
<organism evidence="2 3">
    <name type="scientific">Testicularia cyperi</name>
    <dbReference type="NCBI Taxonomy" id="1882483"/>
    <lineage>
        <taxon>Eukaryota</taxon>
        <taxon>Fungi</taxon>
        <taxon>Dikarya</taxon>
        <taxon>Basidiomycota</taxon>
        <taxon>Ustilaginomycotina</taxon>
        <taxon>Ustilaginomycetes</taxon>
        <taxon>Ustilaginales</taxon>
        <taxon>Anthracoideaceae</taxon>
        <taxon>Testicularia</taxon>
    </lineage>
</organism>